<evidence type="ECO:0000313" key="2">
    <source>
        <dbReference type="EMBL" id="AGZ44705.1"/>
    </source>
</evidence>
<dbReference type="KEGG" id="afs:AFR_32235"/>
<dbReference type="Pfam" id="PF12680">
    <property type="entry name" value="SnoaL_2"/>
    <property type="match status" value="1"/>
</dbReference>
<proteinExistence type="predicted"/>
<dbReference type="Proteomes" id="UP000017746">
    <property type="component" value="Chromosome"/>
</dbReference>
<dbReference type="eggNOG" id="ENOG5032YZA">
    <property type="taxonomic scope" value="Bacteria"/>
</dbReference>
<evidence type="ECO:0000313" key="3">
    <source>
        <dbReference type="Proteomes" id="UP000017746"/>
    </source>
</evidence>
<accession>U5W9Q1</accession>
<gene>
    <name evidence="2" type="ORF">AFR_32235</name>
</gene>
<dbReference type="STRING" id="1246995.AFR_32235"/>
<dbReference type="SUPFAM" id="SSF54427">
    <property type="entry name" value="NTF2-like"/>
    <property type="match status" value="1"/>
</dbReference>
<dbReference type="InterPro" id="IPR032710">
    <property type="entry name" value="NTF2-like_dom_sf"/>
</dbReference>
<reference evidence="2 3" key="1">
    <citation type="journal article" date="2014" name="J. Biotechnol.">
        <title>Complete genome sequence of the actinobacterium Actinoplanes friuliensis HAG 010964, producer of the lipopeptide antibiotic friulimycin.</title>
        <authorList>
            <person name="Ruckert C."/>
            <person name="Szczepanowski R."/>
            <person name="Albersmeier A."/>
            <person name="Goesmann A."/>
            <person name="Fischer N."/>
            <person name="Steinkamper A."/>
            <person name="Puhler A."/>
            <person name="Biener R."/>
            <person name="Schwartz D."/>
            <person name="Kalinowski J."/>
        </authorList>
    </citation>
    <scope>NUCLEOTIDE SEQUENCE [LARGE SCALE GENOMIC DNA]</scope>
    <source>
        <strain evidence="2 3">DSM 7358</strain>
    </source>
</reference>
<dbReference type="HOGENOM" id="CLU_148715_0_1_11"/>
<feature type="domain" description="SnoaL-like" evidence="1">
    <location>
        <begin position="7"/>
        <end position="100"/>
    </location>
</feature>
<dbReference type="PATRIC" id="fig|1246995.3.peg.6525"/>
<keyword evidence="3" id="KW-1185">Reference proteome</keyword>
<dbReference type="Gene3D" id="3.10.450.50">
    <property type="match status" value="1"/>
</dbReference>
<sequence>MSLPPPVQAVFDATNAGDTAAFLSAFAENGVVDDWGREFHGREAIKQWSDAENIGAHSTFEVTEVSHAADAYVVTATVGGDGFNGPSHFTFQVDGDHVTRMTIRA</sequence>
<name>U5W9Q1_9ACTN</name>
<evidence type="ECO:0000259" key="1">
    <source>
        <dbReference type="Pfam" id="PF12680"/>
    </source>
</evidence>
<dbReference type="AlphaFoldDB" id="U5W9Q1"/>
<organism evidence="2 3">
    <name type="scientific">Actinoplanes friuliensis DSM 7358</name>
    <dbReference type="NCBI Taxonomy" id="1246995"/>
    <lineage>
        <taxon>Bacteria</taxon>
        <taxon>Bacillati</taxon>
        <taxon>Actinomycetota</taxon>
        <taxon>Actinomycetes</taxon>
        <taxon>Micromonosporales</taxon>
        <taxon>Micromonosporaceae</taxon>
        <taxon>Actinoplanes</taxon>
    </lineage>
</organism>
<dbReference type="EMBL" id="CP006272">
    <property type="protein sequence ID" value="AGZ44705.1"/>
    <property type="molecule type" value="Genomic_DNA"/>
</dbReference>
<dbReference type="InterPro" id="IPR037401">
    <property type="entry name" value="SnoaL-like"/>
</dbReference>
<protein>
    <recommendedName>
        <fullName evidence="1">SnoaL-like domain-containing protein</fullName>
    </recommendedName>
</protein>